<gene>
    <name evidence="1" type="ORF">ERS852407_04159</name>
</gene>
<evidence type="ECO:0000313" key="1">
    <source>
        <dbReference type="EMBL" id="CUO84948.1"/>
    </source>
</evidence>
<evidence type="ECO:0000313" key="2">
    <source>
        <dbReference type="Proteomes" id="UP000095651"/>
    </source>
</evidence>
<dbReference type="RefSeq" id="WP_055658054.1">
    <property type="nucleotide sequence ID" value="NZ_CABIXC010000013.1"/>
</dbReference>
<dbReference type="EMBL" id="CYZE01000013">
    <property type="protein sequence ID" value="CUO84948.1"/>
    <property type="molecule type" value="Genomic_DNA"/>
</dbReference>
<proteinExistence type="predicted"/>
<name>A0A174IHU1_9FIRM</name>
<protein>
    <submittedName>
        <fullName evidence="1">Uncharacterized protein</fullName>
    </submittedName>
</protein>
<dbReference type="AlphaFoldDB" id="A0A174IHU1"/>
<reference evidence="1 2" key="1">
    <citation type="submission" date="2015-09" db="EMBL/GenBank/DDBJ databases">
        <authorList>
            <consortium name="Pathogen Informatics"/>
        </authorList>
    </citation>
    <scope>NUCLEOTIDE SEQUENCE [LARGE SCALE GENOMIC DNA]</scope>
    <source>
        <strain evidence="1 2">2789STDY5608850</strain>
    </source>
</reference>
<dbReference type="Proteomes" id="UP000095651">
    <property type="component" value="Unassembled WGS sequence"/>
</dbReference>
<organism evidence="1 2">
    <name type="scientific">Hungatella hathewayi</name>
    <dbReference type="NCBI Taxonomy" id="154046"/>
    <lineage>
        <taxon>Bacteria</taxon>
        <taxon>Bacillati</taxon>
        <taxon>Bacillota</taxon>
        <taxon>Clostridia</taxon>
        <taxon>Lachnospirales</taxon>
        <taxon>Lachnospiraceae</taxon>
        <taxon>Hungatella</taxon>
    </lineage>
</organism>
<accession>A0A174IHU1</accession>
<sequence length="83" mass="9205">MAVRIDAVSLSRNPVAVNESLIVSVSIVTHGYLGRSTNAELTSYTNGQLRLRGESVPTYAQLKKYRQSALHSMTHQKIETMEV</sequence>